<dbReference type="PROSITE" id="PS00486">
    <property type="entry name" value="DNA_MISMATCH_REPAIR_2"/>
    <property type="match status" value="1"/>
</dbReference>
<dbReference type="Pfam" id="PF05192">
    <property type="entry name" value="MutS_III"/>
    <property type="match status" value="1"/>
</dbReference>
<dbReference type="Gene3D" id="1.10.1420.10">
    <property type="match status" value="2"/>
</dbReference>
<dbReference type="PIRSF" id="PIRSF005813">
    <property type="entry name" value="MSH2"/>
    <property type="match status" value="1"/>
</dbReference>
<dbReference type="NCBIfam" id="NF003810">
    <property type="entry name" value="PRK05399.1"/>
    <property type="match status" value="1"/>
</dbReference>
<keyword evidence="7 9" id="KW-0234">DNA repair</keyword>
<dbReference type="Pfam" id="PF01624">
    <property type="entry name" value="MutS_I"/>
    <property type="match status" value="1"/>
</dbReference>
<dbReference type="SMART" id="SM00534">
    <property type="entry name" value="MUTSac"/>
    <property type="match status" value="1"/>
</dbReference>
<evidence type="ECO:0000256" key="2">
    <source>
        <dbReference type="ARBA" id="ARBA00006271"/>
    </source>
</evidence>
<dbReference type="Gene3D" id="3.40.50.300">
    <property type="entry name" value="P-loop containing nucleotide triphosphate hydrolases"/>
    <property type="match status" value="1"/>
</dbReference>
<evidence type="ECO:0000256" key="8">
    <source>
        <dbReference type="ARBA" id="ARBA00023242"/>
    </source>
</evidence>
<reference evidence="12 13" key="1">
    <citation type="journal article" date="2023" name="Commun. Biol.">
        <title>Reorganization of the ancestral sex-determining regions during the evolution of trioecy in Pleodorina starrii.</title>
        <authorList>
            <person name="Takahashi K."/>
            <person name="Suzuki S."/>
            <person name="Kawai-Toyooka H."/>
            <person name="Yamamoto K."/>
            <person name="Hamaji T."/>
            <person name="Ootsuki R."/>
            <person name="Yamaguchi H."/>
            <person name="Kawachi M."/>
            <person name="Higashiyama T."/>
            <person name="Nozaki H."/>
        </authorList>
    </citation>
    <scope>NUCLEOTIDE SEQUENCE [LARGE SCALE GENOMIC DNA]</scope>
    <source>
        <strain evidence="12 13">NIES-4479</strain>
    </source>
</reference>
<evidence type="ECO:0000256" key="10">
    <source>
        <dbReference type="SAM" id="MobiDB-lite"/>
    </source>
</evidence>
<dbReference type="SMART" id="SM00533">
    <property type="entry name" value="MUTSd"/>
    <property type="match status" value="1"/>
</dbReference>
<feature type="domain" description="DNA mismatch repair proteins mutS family" evidence="11">
    <location>
        <begin position="751"/>
        <end position="767"/>
    </location>
</feature>
<evidence type="ECO:0000256" key="7">
    <source>
        <dbReference type="ARBA" id="ARBA00023204"/>
    </source>
</evidence>
<dbReference type="InterPro" id="IPR036678">
    <property type="entry name" value="MutS_con_dom_sf"/>
</dbReference>
<evidence type="ECO:0000256" key="4">
    <source>
        <dbReference type="ARBA" id="ARBA00022763"/>
    </source>
</evidence>
<dbReference type="GO" id="GO:0030983">
    <property type="term" value="F:mismatched DNA binding"/>
    <property type="evidence" value="ECO:0007669"/>
    <property type="project" value="InterPro"/>
</dbReference>
<keyword evidence="3 9" id="KW-0547">Nucleotide-binding</keyword>
<dbReference type="InterPro" id="IPR007860">
    <property type="entry name" value="DNA_mmatch_repair_MutS_con_dom"/>
</dbReference>
<comment type="similarity">
    <text evidence="2 9">Belongs to the DNA mismatch repair MutS family.</text>
</comment>
<dbReference type="InterPro" id="IPR007695">
    <property type="entry name" value="DNA_mismatch_repair_MutS-lik_N"/>
</dbReference>
<gene>
    <name evidence="12" type="primary">PLEST009192</name>
    <name evidence="12" type="ORF">PLESTB_001582900</name>
</gene>
<proteinExistence type="inferred from homology"/>
<dbReference type="Proteomes" id="UP001165080">
    <property type="component" value="Unassembled WGS sequence"/>
</dbReference>
<protein>
    <recommendedName>
        <fullName evidence="11">DNA mismatch repair proteins mutS family domain-containing protein</fullName>
    </recommendedName>
</protein>
<keyword evidence="6 9" id="KW-0238">DNA-binding</keyword>
<dbReference type="Gene3D" id="3.30.420.110">
    <property type="entry name" value="MutS, connector domain"/>
    <property type="match status" value="1"/>
</dbReference>
<evidence type="ECO:0000256" key="9">
    <source>
        <dbReference type="RuleBase" id="RU003756"/>
    </source>
</evidence>
<dbReference type="Pfam" id="PF05190">
    <property type="entry name" value="MutS_IV"/>
    <property type="match status" value="1"/>
</dbReference>
<comment type="function">
    <text evidence="9">Component of the post-replicative DNA mismatch repair system (MMR).</text>
</comment>
<evidence type="ECO:0000259" key="11">
    <source>
        <dbReference type="PROSITE" id="PS00486"/>
    </source>
</evidence>
<dbReference type="SUPFAM" id="SSF52540">
    <property type="entry name" value="P-loop containing nucleoside triphosphate hydrolases"/>
    <property type="match status" value="1"/>
</dbReference>
<keyword evidence="8" id="KW-0539">Nucleus</keyword>
<keyword evidence="13" id="KW-1185">Reference proteome</keyword>
<dbReference type="InterPro" id="IPR016151">
    <property type="entry name" value="DNA_mismatch_repair_MutS_N"/>
</dbReference>
<dbReference type="Gene3D" id="3.40.1170.10">
    <property type="entry name" value="DNA repair protein MutS, domain I"/>
    <property type="match status" value="1"/>
</dbReference>
<dbReference type="PANTHER" id="PTHR11361:SF35">
    <property type="entry name" value="DNA MISMATCH REPAIR PROTEIN MSH2"/>
    <property type="match status" value="1"/>
</dbReference>
<dbReference type="InterPro" id="IPR027417">
    <property type="entry name" value="P-loop_NTPase"/>
</dbReference>
<evidence type="ECO:0000256" key="1">
    <source>
        <dbReference type="ARBA" id="ARBA00004123"/>
    </source>
</evidence>
<dbReference type="GO" id="GO:0005524">
    <property type="term" value="F:ATP binding"/>
    <property type="evidence" value="ECO:0007669"/>
    <property type="project" value="UniProtKB-KW"/>
</dbReference>
<dbReference type="PANTHER" id="PTHR11361">
    <property type="entry name" value="DNA MISMATCH REPAIR PROTEIN MUTS FAMILY MEMBER"/>
    <property type="match status" value="1"/>
</dbReference>
<evidence type="ECO:0000256" key="5">
    <source>
        <dbReference type="ARBA" id="ARBA00022840"/>
    </source>
</evidence>
<dbReference type="GO" id="GO:0032301">
    <property type="term" value="C:MutSalpha complex"/>
    <property type="evidence" value="ECO:0007669"/>
    <property type="project" value="TreeGrafter"/>
</dbReference>
<dbReference type="FunFam" id="3.40.50.300:FF:005021">
    <property type="entry name" value="Predicted protein"/>
    <property type="match status" value="1"/>
</dbReference>
<comment type="caution">
    <text evidence="12">The sequence shown here is derived from an EMBL/GenBank/DDBJ whole genome shotgun (WGS) entry which is preliminary data.</text>
</comment>
<dbReference type="GO" id="GO:0006298">
    <property type="term" value="P:mismatch repair"/>
    <property type="evidence" value="ECO:0007669"/>
    <property type="project" value="InterPro"/>
</dbReference>
<sequence>MPPKAKEMEVDEEDGNVEVAPKDLDDKSLRAFMSFFKTLSTDSHIIRFFDRKGYYSVHGPAANLIARQFYRTTAVVRGTDSGLPYVNVNRAMFETILRELLLGGTAHVVELYEAAGTGWKLARSATPGKLSSFDDELYRSAEMSEVPLVAAITATAAEGQVTVGVAYVDSSSCRLGATEMLLDEQLSGLEAVLVQLGAREAVVNKDALTLLDAGQRSRLSGLFDSVGLMVTERPASLFTAKHLEADLAKVIKGGAVEQHGDVLERRTACSALAAVLSYSEVMAESGGGGGRYVLSLYNSGCYMRLDATAQRALNVLPTRTDANATFSLYGLLNRCRTAMGKRRLKTWLKQPLVDLAAIKERHDAVEALVADAEMRQRLRDQQFRGLPDVERLTRKLQSRRISLQELHQLYRASARLPLIEEALRCHEGAHAADLVDRYAEPLAQHHDSEHLQRFEELLEAALDLDRLPEEYLISPTYDPRLGSLAEAKQEVEEEIADLAQSAADDLGLTLDKTIKLEWHRAANTRTRCLRITQKEEKNVRGKLQSKYVVIETRKDGTKFTNRGLRDAAERLNAAAGQYLVLQGELVEQVVSVAHTFVEVWEAVAALLAELDVLLAFAEAAVVAPVPYVRPEMLGPDEGILELRECRHPNVEVQDGVSFIANDCVMQRGESWFQIITGPNMGGKSTYIRQVGVSVLLAQVGCFVPCASARISVRDSIFCRVGAGDSQMRGVSTFMAEMLETAAILRGATSHSLVIIDELGRGTSTYDGFGLAWAISEHLAGPEVGAPTLFATHFHELTELTAEVGVKNMQAAAVIDPTTHKLTMLYSIREGACDQSFGVHVAESAGFPPQVISMANERLKQLEEGQAGGPAAKRARTDSGAAGRGGQQQQQGEVEEAQAAKDVEELQSFLGRFASLPLDGMSAGEAVAAVDHLLTGLPPRLMAAAN</sequence>
<dbReference type="SUPFAM" id="SSF48334">
    <property type="entry name" value="DNA repair protein MutS, domain III"/>
    <property type="match status" value="1"/>
</dbReference>
<dbReference type="InterPro" id="IPR007861">
    <property type="entry name" value="DNA_mismatch_repair_MutS_clamp"/>
</dbReference>
<accession>A0A9W6BYH4</accession>
<dbReference type="InterPro" id="IPR011184">
    <property type="entry name" value="DNA_mismatch_repair_Msh2"/>
</dbReference>
<dbReference type="EMBL" id="BRXU01000032">
    <property type="protein sequence ID" value="GLC60185.1"/>
    <property type="molecule type" value="Genomic_DNA"/>
</dbReference>
<dbReference type="AlphaFoldDB" id="A0A9W6BYH4"/>
<dbReference type="InterPro" id="IPR036187">
    <property type="entry name" value="DNA_mismatch_repair_MutS_sf"/>
</dbReference>
<evidence type="ECO:0000313" key="12">
    <source>
        <dbReference type="EMBL" id="GLC60185.1"/>
    </source>
</evidence>
<feature type="region of interest" description="Disordered" evidence="10">
    <location>
        <begin position="863"/>
        <end position="898"/>
    </location>
</feature>
<dbReference type="GO" id="GO:0140664">
    <property type="term" value="F:ATP-dependent DNA damage sensor activity"/>
    <property type="evidence" value="ECO:0007669"/>
    <property type="project" value="InterPro"/>
</dbReference>
<evidence type="ECO:0000256" key="3">
    <source>
        <dbReference type="ARBA" id="ARBA00022741"/>
    </source>
</evidence>
<keyword evidence="4 9" id="KW-0227">DNA damage</keyword>
<name>A0A9W6BYH4_9CHLO</name>
<dbReference type="Pfam" id="PF05188">
    <property type="entry name" value="MutS_II"/>
    <property type="match status" value="1"/>
</dbReference>
<dbReference type="InterPro" id="IPR045076">
    <property type="entry name" value="MutS"/>
</dbReference>
<evidence type="ECO:0000256" key="6">
    <source>
        <dbReference type="ARBA" id="ARBA00023125"/>
    </source>
</evidence>
<dbReference type="Pfam" id="PF00488">
    <property type="entry name" value="MutS_V"/>
    <property type="match status" value="1"/>
</dbReference>
<dbReference type="InterPro" id="IPR007696">
    <property type="entry name" value="DNA_mismatch_repair_MutS_core"/>
</dbReference>
<keyword evidence="5" id="KW-0067">ATP-binding</keyword>
<evidence type="ECO:0000313" key="13">
    <source>
        <dbReference type="Proteomes" id="UP001165080"/>
    </source>
</evidence>
<comment type="subcellular location">
    <subcellularLocation>
        <location evidence="1">Nucleus</location>
    </subcellularLocation>
</comment>
<dbReference type="GO" id="GO:0006312">
    <property type="term" value="P:mitotic recombination"/>
    <property type="evidence" value="ECO:0007669"/>
    <property type="project" value="TreeGrafter"/>
</dbReference>
<dbReference type="InterPro" id="IPR000432">
    <property type="entry name" value="DNA_mismatch_repair_MutS_C"/>
</dbReference>
<organism evidence="12 13">
    <name type="scientific">Pleodorina starrii</name>
    <dbReference type="NCBI Taxonomy" id="330485"/>
    <lineage>
        <taxon>Eukaryota</taxon>
        <taxon>Viridiplantae</taxon>
        <taxon>Chlorophyta</taxon>
        <taxon>core chlorophytes</taxon>
        <taxon>Chlorophyceae</taxon>
        <taxon>CS clade</taxon>
        <taxon>Chlamydomonadales</taxon>
        <taxon>Volvocaceae</taxon>
        <taxon>Pleodorina</taxon>
    </lineage>
</organism>